<keyword evidence="6" id="KW-0769">Symport</keyword>
<dbReference type="FunFam" id="1.20.1250.20:FF:000025">
    <property type="entry name" value="probable polyol transporter 4"/>
    <property type="match status" value="1"/>
</dbReference>
<dbReference type="InterPro" id="IPR045262">
    <property type="entry name" value="STP/PLT_plant"/>
</dbReference>
<dbReference type="InterPro" id="IPR020846">
    <property type="entry name" value="MFS_dom"/>
</dbReference>
<evidence type="ECO:0000313" key="13">
    <source>
        <dbReference type="Proteomes" id="UP001497457"/>
    </source>
</evidence>
<evidence type="ECO:0000259" key="11">
    <source>
        <dbReference type="PROSITE" id="PS50850"/>
    </source>
</evidence>
<dbReference type="NCBIfam" id="TIGR00879">
    <property type="entry name" value="SP"/>
    <property type="match status" value="1"/>
</dbReference>
<feature type="transmembrane region" description="Helical" evidence="10">
    <location>
        <begin position="164"/>
        <end position="182"/>
    </location>
</feature>
<sequence length="484" mass="50448">MGTTEQHHGAADVGAAAPLLSSAAMDPTLEPPRRNMFAFVCATLASMTTILMGYNLALMSGAELFMREDLGLTDEQVEILSGSMNLFMLGSILAAVWAADAIGRRGTIVLANAFLMAGALAMSLGGTYTTLLAARFVTSVGVGFAVVVAPVYAAEIAPASSRGLLSSLVDFFITAGILLSYVSNYALAGLPLGLGWRAMFALGVPPPLLLAAGVLAMPESPRWLAMRGRDGEARAVLERTSDTPAEAHHRLDEIRRAAAEEVGGAGVWRELFVSPSPAVRRIVTNVLVLYSFQQASGIDAIVLYSPLVFKRAGISSNTTVLGATVAVGVVKTLSIFVATFLSDRLGRRPLLLASAAGIAASLAALGITLLAGEATVAGEAACVVWVVAFVTAFSIGLGPLAPTYAAEILPLRLRAQGMSLGIAANRLTCGILSMTFISLANSITMAGCFFLYGSTAVAAWVFVYVRLPETKGRNLEDIGVLFAK</sequence>
<dbReference type="PANTHER" id="PTHR23500:SF463">
    <property type="entry name" value="MAJOR FACILITATOR SUPERFAMILY (MFS) PROFILE DOMAIN-CONTAINING PROTEIN"/>
    <property type="match status" value="1"/>
</dbReference>
<comment type="similarity">
    <text evidence="2 9">Belongs to the major facilitator superfamily. Sugar transporter (TC 2.A.1.1) family.</text>
</comment>
<gene>
    <name evidence="12" type="ORF">URODEC1_LOCUS56905</name>
</gene>
<evidence type="ECO:0000256" key="5">
    <source>
        <dbReference type="ARBA" id="ARBA00022692"/>
    </source>
</evidence>
<feature type="transmembrane region" description="Helical" evidence="10">
    <location>
        <begin position="132"/>
        <end position="152"/>
    </location>
</feature>
<feature type="transmembrane region" description="Helical" evidence="10">
    <location>
        <begin position="37"/>
        <end position="59"/>
    </location>
</feature>
<dbReference type="InterPro" id="IPR005828">
    <property type="entry name" value="MFS_sugar_transport-like"/>
</dbReference>
<dbReference type="SUPFAM" id="SSF103473">
    <property type="entry name" value="MFS general substrate transporter"/>
    <property type="match status" value="1"/>
</dbReference>
<keyword evidence="7 10" id="KW-1133">Transmembrane helix</keyword>
<comment type="subcellular location">
    <subcellularLocation>
        <location evidence="1">Membrane</location>
        <topology evidence="1">Multi-pass membrane protein</topology>
    </subcellularLocation>
</comment>
<dbReference type="Gene3D" id="1.20.1250.20">
    <property type="entry name" value="MFS general substrate transporter like domains"/>
    <property type="match status" value="1"/>
</dbReference>
<evidence type="ECO:0000256" key="10">
    <source>
        <dbReference type="SAM" id="Phobius"/>
    </source>
</evidence>
<evidence type="ECO:0000256" key="2">
    <source>
        <dbReference type="ARBA" id="ARBA00010992"/>
    </source>
</evidence>
<feature type="transmembrane region" description="Helical" evidence="10">
    <location>
        <begin position="443"/>
        <end position="465"/>
    </location>
</feature>
<dbReference type="PROSITE" id="PS50850">
    <property type="entry name" value="MFS"/>
    <property type="match status" value="1"/>
</dbReference>
<keyword evidence="13" id="KW-1185">Reference proteome</keyword>
<evidence type="ECO:0000313" key="12">
    <source>
        <dbReference type="EMBL" id="CAL4983055.1"/>
    </source>
</evidence>
<feature type="transmembrane region" description="Helical" evidence="10">
    <location>
        <begin position="194"/>
        <end position="217"/>
    </location>
</feature>
<keyword evidence="5 10" id="KW-0812">Transmembrane</keyword>
<feature type="transmembrane region" description="Helical" evidence="10">
    <location>
        <begin position="350"/>
        <end position="371"/>
    </location>
</feature>
<dbReference type="InterPro" id="IPR003663">
    <property type="entry name" value="Sugar/inositol_transpt"/>
</dbReference>
<dbReference type="PROSITE" id="PS00216">
    <property type="entry name" value="SUGAR_TRANSPORT_1"/>
    <property type="match status" value="1"/>
</dbReference>
<feature type="transmembrane region" description="Helical" evidence="10">
    <location>
        <begin position="106"/>
        <end position="126"/>
    </location>
</feature>
<name>A0ABC9AMM0_9POAL</name>
<feature type="transmembrane region" description="Helical" evidence="10">
    <location>
        <begin position="79"/>
        <end position="99"/>
    </location>
</feature>
<feature type="domain" description="Major facilitator superfamily (MFS) profile" evidence="11">
    <location>
        <begin position="41"/>
        <end position="471"/>
    </location>
</feature>
<dbReference type="Pfam" id="PF00083">
    <property type="entry name" value="Sugar_tr"/>
    <property type="match status" value="1"/>
</dbReference>
<reference evidence="12" key="1">
    <citation type="submission" date="2024-10" db="EMBL/GenBank/DDBJ databases">
        <authorList>
            <person name="Ryan C."/>
        </authorList>
    </citation>
    <scope>NUCLEOTIDE SEQUENCE [LARGE SCALE GENOMIC DNA]</scope>
</reference>
<dbReference type="InterPro" id="IPR005829">
    <property type="entry name" value="Sugar_transporter_CS"/>
</dbReference>
<dbReference type="InterPro" id="IPR036259">
    <property type="entry name" value="MFS_trans_sf"/>
</dbReference>
<accession>A0ABC9AMM0</accession>
<evidence type="ECO:0000256" key="3">
    <source>
        <dbReference type="ARBA" id="ARBA00022448"/>
    </source>
</evidence>
<evidence type="ECO:0000256" key="4">
    <source>
        <dbReference type="ARBA" id="ARBA00022597"/>
    </source>
</evidence>
<dbReference type="EMBL" id="OZ075132">
    <property type="protein sequence ID" value="CAL4983055.1"/>
    <property type="molecule type" value="Genomic_DNA"/>
</dbReference>
<evidence type="ECO:0000256" key="9">
    <source>
        <dbReference type="RuleBase" id="RU003346"/>
    </source>
</evidence>
<protein>
    <recommendedName>
        <fullName evidence="11">Major facilitator superfamily (MFS) profile domain-containing protein</fullName>
    </recommendedName>
</protein>
<keyword evidence="3 9" id="KW-0813">Transport</keyword>
<dbReference type="PANTHER" id="PTHR23500">
    <property type="entry name" value="SOLUTE CARRIER FAMILY 2, FACILITATED GLUCOSE TRANSPORTER"/>
    <property type="match status" value="1"/>
</dbReference>
<dbReference type="AlphaFoldDB" id="A0ABC9AMM0"/>
<dbReference type="PRINTS" id="PR00171">
    <property type="entry name" value="SUGRTRNSPORT"/>
</dbReference>
<dbReference type="GO" id="GO:0016020">
    <property type="term" value="C:membrane"/>
    <property type="evidence" value="ECO:0007669"/>
    <property type="project" value="UniProtKB-SubCell"/>
</dbReference>
<organism evidence="12 13">
    <name type="scientific">Urochloa decumbens</name>
    <dbReference type="NCBI Taxonomy" id="240449"/>
    <lineage>
        <taxon>Eukaryota</taxon>
        <taxon>Viridiplantae</taxon>
        <taxon>Streptophyta</taxon>
        <taxon>Embryophyta</taxon>
        <taxon>Tracheophyta</taxon>
        <taxon>Spermatophyta</taxon>
        <taxon>Magnoliopsida</taxon>
        <taxon>Liliopsida</taxon>
        <taxon>Poales</taxon>
        <taxon>Poaceae</taxon>
        <taxon>PACMAD clade</taxon>
        <taxon>Panicoideae</taxon>
        <taxon>Panicodae</taxon>
        <taxon>Paniceae</taxon>
        <taxon>Melinidinae</taxon>
        <taxon>Urochloa</taxon>
    </lineage>
</organism>
<feature type="transmembrane region" description="Helical" evidence="10">
    <location>
        <begin position="417"/>
        <end position="437"/>
    </location>
</feature>
<feature type="transmembrane region" description="Helical" evidence="10">
    <location>
        <begin position="383"/>
        <end position="405"/>
    </location>
</feature>
<proteinExistence type="inferred from homology"/>
<dbReference type="GO" id="GO:0015293">
    <property type="term" value="F:symporter activity"/>
    <property type="evidence" value="ECO:0007669"/>
    <property type="project" value="UniProtKB-KW"/>
</dbReference>
<evidence type="ECO:0000256" key="1">
    <source>
        <dbReference type="ARBA" id="ARBA00004141"/>
    </source>
</evidence>
<dbReference type="Proteomes" id="UP001497457">
    <property type="component" value="Chromosome 22rd"/>
</dbReference>
<keyword evidence="4" id="KW-0762">Sugar transport</keyword>
<keyword evidence="8 10" id="KW-0472">Membrane</keyword>
<evidence type="ECO:0000256" key="7">
    <source>
        <dbReference type="ARBA" id="ARBA00022989"/>
    </source>
</evidence>
<evidence type="ECO:0000256" key="6">
    <source>
        <dbReference type="ARBA" id="ARBA00022847"/>
    </source>
</evidence>
<feature type="transmembrane region" description="Helical" evidence="10">
    <location>
        <begin position="319"/>
        <end position="341"/>
    </location>
</feature>
<evidence type="ECO:0000256" key="8">
    <source>
        <dbReference type="ARBA" id="ARBA00023136"/>
    </source>
</evidence>
<feature type="transmembrane region" description="Helical" evidence="10">
    <location>
        <begin position="287"/>
        <end position="307"/>
    </location>
</feature>